<comment type="caution">
    <text evidence="2">The sequence shown here is derived from an EMBL/GenBank/DDBJ whole genome shotgun (WGS) entry which is preliminary data.</text>
</comment>
<dbReference type="SMART" id="SM00880">
    <property type="entry name" value="CHAD"/>
    <property type="match status" value="1"/>
</dbReference>
<dbReference type="Gene3D" id="1.40.20.10">
    <property type="entry name" value="CHAD domain"/>
    <property type="match status" value="1"/>
</dbReference>
<organism evidence="2 3">
    <name type="scientific">Paragemmobacter straminiformis</name>
    <dbReference type="NCBI Taxonomy" id="2045119"/>
    <lineage>
        <taxon>Bacteria</taxon>
        <taxon>Pseudomonadati</taxon>
        <taxon>Pseudomonadota</taxon>
        <taxon>Alphaproteobacteria</taxon>
        <taxon>Rhodobacterales</taxon>
        <taxon>Paracoccaceae</taxon>
        <taxon>Paragemmobacter</taxon>
    </lineage>
</organism>
<dbReference type="Pfam" id="PF05235">
    <property type="entry name" value="CHAD"/>
    <property type="match status" value="1"/>
</dbReference>
<protein>
    <submittedName>
        <fullName evidence="2">CHAD domain-containing protein</fullName>
    </submittedName>
</protein>
<dbReference type="AlphaFoldDB" id="A0A842ICQ1"/>
<sequence>MDEQVDEPVAAVELAEIGPGMTAEAAFRHIAQRCGAEIDAHLAFVLDRDDPEGPHKARVWLRRLVTALDAFGPILKRRATAGLRDEAKAIFRELGKLRDRDVMMARLDAADVSPKLRDASARLREKVRMRLRERNAVLFSPVMLRAVDEGALFRTGPAALVLRAGPVDDIAVEALDLAWETCAKQKADLRRLPPEVLHGFRKRLKTLRYLSEFFAPFLIAQGA</sequence>
<evidence type="ECO:0000259" key="1">
    <source>
        <dbReference type="PROSITE" id="PS51708"/>
    </source>
</evidence>
<name>A0A842ICQ1_9RHOB</name>
<feature type="domain" description="CHAD" evidence="1">
    <location>
        <begin position="20"/>
        <end position="223"/>
    </location>
</feature>
<accession>A0A842ICQ1</accession>
<keyword evidence="3" id="KW-1185">Reference proteome</keyword>
<dbReference type="InterPro" id="IPR038186">
    <property type="entry name" value="CHAD_dom_sf"/>
</dbReference>
<dbReference type="PANTHER" id="PTHR39339">
    <property type="entry name" value="SLR1444 PROTEIN"/>
    <property type="match status" value="1"/>
</dbReference>
<dbReference type="PROSITE" id="PS51708">
    <property type="entry name" value="CHAD"/>
    <property type="match status" value="1"/>
</dbReference>
<proteinExistence type="predicted"/>
<evidence type="ECO:0000313" key="2">
    <source>
        <dbReference type="EMBL" id="MBC2836874.1"/>
    </source>
</evidence>
<dbReference type="EMBL" id="JACLQD010000004">
    <property type="protein sequence ID" value="MBC2836874.1"/>
    <property type="molecule type" value="Genomic_DNA"/>
</dbReference>
<reference evidence="2 3" key="1">
    <citation type="journal article" date="2017" name="Int. J. Syst. Evol. Microbiol.">
        <title>Gemmobacter straminiformis sp. nov., isolated from an artificial fountain.</title>
        <authorList>
            <person name="Kang J.Y."/>
            <person name="Kim M.J."/>
            <person name="Chun J."/>
            <person name="Son K.P."/>
            <person name="Jahng K.Y."/>
        </authorList>
    </citation>
    <scope>NUCLEOTIDE SEQUENCE [LARGE SCALE GENOMIC DNA]</scope>
    <source>
        <strain evidence="2 3">CAM-8</strain>
    </source>
</reference>
<dbReference type="PANTHER" id="PTHR39339:SF1">
    <property type="entry name" value="CHAD DOMAIN-CONTAINING PROTEIN"/>
    <property type="match status" value="1"/>
</dbReference>
<gene>
    <name evidence="2" type="ORF">H7F16_15250</name>
</gene>
<dbReference type="Proteomes" id="UP000555411">
    <property type="component" value="Unassembled WGS sequence"/>
</dbReference>
<evidence type="ECO:0000313" key="3">
    <source>
        <dbReference type="Proteomes" id="UP000555411"/>
    </source>
</evidence>
<dbReference type="RefSeq" id="WP_185798476.1">
    <property type="nucleotide sequence ID" value="NZ_JACLQD010000004.1"/>
</dbReference>
<dbReference type="InterPro" id="IPR007899">
    <property type="entry name" value="CHAD_dom"/>
</dbReference>